<gene>
    <name evidence="5" type="ORF">N7537_006192</name>
</gene>
<feature type="compositionally biased region" description="Basic and acidic residues" evidence="3">
    <location>
        <begin position="41"/>
        <end position="55"/>
    </location>
</feature>
<dbReference type="GeneID" id="81587491"/>
<dbReference type="InterPro" id="IPR045851">
    <property type="entry name" value="AMP-bd_C_sf"/>
</dbReference>
<dbReference type="Gene3D" id="3.40.50.12780">
    <property type="entry name" value="N-terminal domain of ligase-like"/>
    <property type="match status" value="1"/>
</dbReference>
<dbReference type="Gene3D" id="3.30.300.30">
    <property type="match status" value="1"/>
</dbReference>
<organism evidence="5 6">
    <name type="scientific">Penicillium hordei</name>
    <dbReference type="NCBI Taxonomy" id="40994"/>
    <lineage>
        <taxon>Eukaryota</taxon>
        <taxon>Fungi</taxon>
        <taxon>Dikarya</taxon>
        <taxon>Ascomycota</taxon>
        <taxon>Pezizomycotina</taxon>
        <taxon>Eurotiomycetes</taxon>
        <taxon>Eurotiomycetidae</taxon>
        <taxon>Eurotiales</taxon>
        <taxon>Aspergillaceae</taxon>
        <taxon>Penicillium</taxon>
    </lineage>
</organism>
<dbReference type="PANTHER" id="PTHR44845">
    <property type="entry name" value="CARRIER DOMAIN-CONTAINING PROTEIN"/>
    <property type="match status" value="1"/>
</dbReference>
<dbReference type="RefSeq" id="XP_056753034.1">
    <property type="nucleotide sequence ID" value="XM_056897249.1"/>
</dbReference>
<evidence type="ECO:0000256" key="1">
    <source>
        <dbReference type="ARBA" id="ARBA00022450"/>
    </source>
</evidence>
<feature type="region of interest" description="Disordered" evidence="3">
    <location>
        <begin position="29"/>
        <end position="72"/>
    </location>
</feature>
<dbReference type="Pfam" id="PF07993">
    <property type="entry name" value="NAD_binding_4"/>
    <property type="match status" value="1"/>
</dbReference>
<proteinExistence type="predicted"/>
<dbReference type="Proteomes" id="UP001213799">
    <property type="component" value="Unassembled WGS sequence"/>
</dbReference>
<dbReference type="EMBL" id="JAQJAE010000003">
    <property type="protein sequence ID" value="KAJ5603236.1"/>
    <property type="molecule type" value="Genomic_DNA"/>
</dbReference>
<keyword evidence="6" id="KW-1185">Reference proteome</keyword>
<accession>A0AAD6H1S7</accession>
<dbReference type="SUPFAM" id="SSF56801">
    <property type="entry name" value="Acetyl-CoA synthetase-like"/>
    <property type="match status" value="1"/>
</dbReference>
<sequence>MSAQVTTQIPSQALENVIVQREWKTGKPSVNIISIGESDSDSDREKSATRPRADWTESPPLPFSKPRQDPARPPLPNCRHYIVDGALNPLPAGCIGEICVGGAQVGVGYLGRPKANAKSFIQSCVPSDRERNWTKLFRTGDRDRFLRGGALEFHGRIAGDKQIKLRGFRIDLGEIEQALHRSSKDDALSGIIDIAVVARPIDAEDLIAFIVPKRIPQTDIGQSEYVLYLQNTIRPIFNYYMMPNGYQLLSEMPTTVGGKADRQRLLHVKLSLVHYSTTSDPYEIYDIPVAQQSILMEVIELMKSVVGEERNITPNANFEIKIEKALRDRSLQEMFQKCTPLAISEMVFSTQAGAVNPGTTQSSNPGNFIDWTHEISLQGNLEDLKLPKTPQIERLEISRVLLTGADTFIGVHMLGTILTSNPDTRVFLLGTLKRIEKQDLITEIRNYHLFSERFTLERVLSQAVFLPGSMAAPNFGLSEEGFQYLADSIHTVYNFAAGVSLLKTYRALESVNTEAVRTLISLANRNTTGRVPEINHLSTWSIPHMQTWQGGRRTTTDVIKGEESAGYFVPPNNDEHGYLKSPWAAEMILTKAAGRGYPVSIYRSSSISGSIFTNVPAPSLDFVNGMIMQMIRHRLVPDISAPNANSGDVVIDFIPVDVLTHAIYSRSVAGTIPHQLPCIYHLGSSQPLRLHDLPSTIDSIFKEGNYELGQPARIVGLRTWLEVVRKNASEQEQLYWTVIEQYLQHGHIMFALDQSQTVSASRTAGWSGKGPRIDAAYLRRLWAQGMEAGG</sequence>
<dbReference type="InterPro" id="IPR042099">
    <property type="entry name" value="ANL_N_sf"/>
</dbReference>
<feature type="domain" description="Thioester reductase (TE)" evidence="4">
    <location>
        <begin position="402"/>
        <end position="663"/>
    </location>
</feature>
<reference evidence="5" key="1">
    <citation type="journal article" date="2023" name="IMA Fungus">
        <title>Comparative genomic study of the Penicillium genus elucidates a diverse pangenome and 15 lateral gene transfer events.</title>
        <authorList>
            <person name="Petersen C."/>
            <person name="Sorensen T."/>
            <person name="Nielsen M.R."/>
            <person name="Sondergaard T.E."/>
            <person name="Sorensen J.L."/>
            <person name="Fitzpatrick D.A."/>
            <person name="Frisvad J.C."/>
            <person name="Nielsen K.L."/>
        </authorList>
    </citation>
    <scope>NUCLEOTIDE SEQUENCE</scope>
    <source>
        <strain evidence="5">IBT 12815</strain>
    </source>
</reference>
<evidence type="ECO:0000259" key="4">
    <source>
        <dbReference type="Pfam" id="PF07993"/>
    </source>
</evidence>
<dbReference type="Gene3D" id="3.40.50.720">
    <property type="entry name" value="NAD(P)-binding Rossmann-like Domain"/>
    <property type="match status" value="1"/>
</dbReference>
<dbReference type="AlphaFoldDB" id="A0AAD6H1S7"/>
<comment type="caution">
    <text evidence="5">The sequence shown here is derived from an EMBL/GenBank/DDBJ whole genome shotgun (WGS) entry which is preliminary data.</text>
</comment>
<dbReference type="PANTHER" id="PTHR44845:SF6">
    <property type="entry name" value="BETA-ALANINE-ACTIVATING ENZYME"/>
    <property type="match status" value="1"/>
</dbReference>
<protein>
    <recommendedName>
        <fullName evidence="4">Thioester reductase (TE) domain-containing protein</fullName>
    </recommendedName>
</protein>
<dbReference type="SUPFAM" id="SSF51735">
    <property type="entry name" value="NAD(P)-binding Rossmann-fold domains"/>
    <property type="match status" value="1"/>
</dbReference>
<evidence type="ECO:0000256" key="2">
    <source>
        <dbReference type="ARBA" id="ARBA00022553"/>
    </source>
</evidence>
<dbReference type="InterPro" id="IPR013120">
    <property type="entry name" value="FAR_NAD-bd"/>
</dbReference>
<evidence type="ECO:0000313" key="6">
    <source>
        <dbReference type="Proteomes" id="UP001213799"/>
    </source>
</evidence>
<dbReference type="InterPro" id="IPR036291">
    <property type="entry name" value="NAD(P)-bd_dom_sf"/>
</dbReference>
<keyword evidence="1" id="KW-0596">Phosphopantetheine</keyword>
<name>A0AAD6H1S7_9EURO</name>
<evidence type="ECO:0000256" key="3">
    <source>
        <dbReference type="SAM" id="MobiDB-lite"/>
    </source>
</evidence>
<reference evidence="5" key="2">
    <citation type="submission" date="2023-01" db="EMBL/GenBank/DDBJ databases">
        <authorList>
            <person name="Petersen C."/>
        </authorList>
    </citation>
    <scope>NUCLEOTIDE SEQUENCE</scope>
    <source>
        <strain evidence="5">IBT 12815</strain>
    </source>
</reference>
<keyword evidence="2" id="KW-0597">Phosphoprotein</keyword>
<evidence type="ECO:0000313" key="5">
    <source>
        <dbReference type="EMBL" id="KAJ5603236.1"/>
    </source>
</evidence>